<dbReference type="STRING" id="188906.SAMN04488526_0901"/>
<dbReference type="AlphaFoldDB" id="A0A1H7I2F6"/>
<accession>A0A1H7I2F6</accession>
<dbReference type="Pfam" id="PF02452">
    <property type="entry name" value="PemK_toxin"/>
    <property type="match status" value="1"/>
</dbReference>
<dbReference type="RefSeq" id="WP_092760119.1">
    <property type="nucleotide sequence ID" value="NZ_FNZQ01000001.1"/>
</dbReference>
<proteinExistence type="predicted"/>
<protein>
    <submittedName>
        <fullName evidence="1">Uncharacterized protein YifN, PemK superfamily</fullName>
    </submittedName>
</protein>
<evidence type="ECO:0000313" key="1">
    <source>
        <dbReference type="EMBL" id="SEK56554.1"/>
    </source>
</evidence>
<gene>
    <name evidence="1" type="ORF">SAMN04488526_0901</name>
</gene>
<reference evidence="1 2" key="1">
    <citation type="submission" date="2016-10" db="EMBL/GenBank/DDBJ databases">
        <authorList>
            <person name="de Groot N.N."/>
        </authorList>
    </citation>
    <scope>NUCLEOTIDE SEQUENCE [LARGE SCALE GENOMIC DNA]</scope>
    <source>
        <strain evidence="1 2">DSM 14858</strain>
    </source>
</reference>
<evidence type="ECO:0000313" key="2">
    <source>
        <dbReference type="Proteomes" id="UP000199283"/>
    </source>
</evidence>
<dbReference type="Proteomes" id="UP000199283">
    <property type="component" value="Unassembled WGS sequence"/>
</dbReference>
<dbReference type="EMBL" id="FNZQ01000001">
    <property type="protein sequence ID" value="SEK56554.1"/>
    <property type="molecule type" value="Genomic_DNA"/>
</dbReference>
<name>A0A1H7I2F6_9RHOB</name>
<organism evidence="1 2">
    <name type="scientific">Jannaschia helgolandensis</name>
    <dbReference type="NCBI Taxonomy" id="188906"/>
    <lineage>
        <taxon>Bacteria</taxon>
        <taxon>Pseudomonadati</taxon>
        <taxon>Pseudomonadota</taxon>
        <taxon>Alphaproteobacteria</taxon>
        <taxon>Rhodobacterales</taxon>
        <taxon>Roseobacteraceae</taxon>
        <taxon>Jannaschia</taxon>
    </lineage>
</organism>
<keyword evidence="2" id="KW-1185">Reference proteome</keyword>
<dbReference type="InterPro" id="IPR003477">
    <property type="entry name" value="PemK-like"/>
</dbReference>
<dbReference type="Gene3D" id="2.30.30.110">
    <property type="match status" value="1"/>
</dbReference>
<dbReference type="SUPFAM" id="SSF50118">
    <property type="entry name" value="Cell growth inhibitor/plasmid maintenance toxic component"/>
    <property type="match status" value="1"/>
</dbReference>
<sequence length="138" mass="15395">MAIQFHPKRGTVLCANFDQGFRAPEMVKRRLCIVVSPPIHARAGLCTVVPLSTTDPDPLMSYHYKLDVPFVIPAPWGNRSRWVKADMVCAVGFHRLDLLRLDKGRDGKRRYQTSVLSSVHLNQIVSCILCSLGGPPLT</sequence>
<dbReference type="InterPro" id="IPR011067">
    <property type="entry name" value="Plasmid_toxin/cell-grow_inhib"/>
</dbReference>
<dbReference type="OrthoDB" id="7565736at2"/>
<dbReference type="GO" id="GO:0003677">
    <property type="term" value="F:DNA binding"/>
    <property type="evidence" value="ECO:0007669"/>
    <property type="project" value="InterPro"/>
</dbReference>